<evidence type="ECO:0000259" key="2">
    <source>
        <dbReference type="Pfam" id="PF14344"/>
    </source>
</evidence>
<evidence type="ECO:0000256" key="1">
    <source>
        <dbReference type="SAM" id="SignalP"/>
    </source>
</evidence>
<feature type="domain" description="DUF4397" evidence="2">
    <location>
        <begin position="40"/>
        <end position="156"/>
    </location>
</feature>
<dbReference type="Proteomes" id="UP001596391">
    <property type="component" value="Unassembled WGS sequence"/>
</dbReference>
<dbReference type="Pfam" id="PF14344">
    <property type="entry name" value="DUF4397"/>
    <property type="match status" value="1"/>
</dbReference>
<feature type="chain" id="PRO_5046203613" evidence="1">
    <location>
        <begin position="23"/>
        <end position="246"/>
    </location>
</feature>
<dbReference type="EMBL" id="JBHSWI010000001">
    <property type="protein sequence ID" value="MFC6646562.1"/>
    <property type="molecule type" value="Genomic_DNA"/>
</dbReference>
<dbReference type="RefSeq" id="WP_263370218.1">
    <property type="nucleotide sequence ID" value="NZ_JAGSYD010000001.1"/>
</dbReference>
<proteinExistence type="predicted"/>
<comment type="caution">
    <text evidence="3">The sequence shown here is derived from an EMBL/GenBank/DDBJ whole genome shotgun (WGS) entry which is preliminary data.</text>
</comment>
<feature type="signal peptide" evidence="1">
    <location>
        <begin position="1"/>
        <end position="22"/>
    </location>
</feature>
<evidence type="ECO:0000313" key="4">
    <source>
        <dbReference type="Proteomes" id="UP001596391"/>
    </source>
</evidence>
<accession>A0ABW1ZAX3</accession>
<evidence type="ECO:0000313" key="3">
    <source>
        <dbReference type="EMBL" id="MFC6646562.1"/>
    </source>
</evidence>
<keyword evidence="4" id="KW-1185">Reference proteome</keyword>
<protein>
    <submittedName>
        <fullName evidence="3">DUF4397 domain-containing protein</fullName>
    </submittedName>
</protein>
<sequence>MPVFDVLTFRKCALRLAAAAVAAVGLSGCQSVQGTSSTTAGIRFVAASPDAPGLDFLLNKNVQTYNLGYNSYTPNYLYVSPGTYTVAAAQYGADTTSLASTSLTIQTAKHYTAIAANVQASMQLIALTDQYGPAPSGQFSIRLVDLSTATGALDIYLIPTGSTIVTTNPLYTGLTFSGTTGYITVPAGTYQLEIVANGTVVTTTTVTYYTGSQTTFASGAVRTILIDDNKLVTNPVLQAITLADYN</sequence>
<reference evidence="4" key="1">
    <citation type="journal article" date="2019" name="Int. J. Syst. Evol. Microbiol.">
        <title>The Global Catalogue of Microorganisms (GCM) 10K type strain sequencing project: providing services to taxonomists for standard genome sequencing and annotation.</title>
        <authorList>
            <consortium name="The Broad Institute Genomics Platform"/>
            <consortium name="The Broad Institute Genome Sequencing Center for Infectious Disease"/>
            <person name="Wu L."/>
            <person name="Ma J."/>
        </authorList>
    </citation>
    <scope>NUCLEOTIDE SEQUENCE [LARGE SCALE GENOMIC DNA]</scope>
    <source>
        <strain evidence="4">CGMCC 1.16026</strain>
    </source>
</reference>
<gene>
    <name evidence="3" type="ORF">ACFQBQ_13395</name>
</gene>
<name>A0ABW1ZAX3_9BACT</name>
<organism evidence="3 4">
    <name type="scientific">Granulicella cerasi</name>
    <dbReference type="NCBI Taxonomy" id="741063"/>
    <lineage>
        <taxon>Bacteria</taxon>
        <taxon>Pseudomonadati</taxon>
        <taxon>Acidobacteriota</taxon>
        <taxon>Terriglobia</taxon>
        <taxon>Terriglobales</taxon>
        <taxon>Acidobacteriaceae</taxon>
        <taxon>Granulicella</taxon>
    </lineage>
</organism>
<keyword evidence="1" id="KW-0732">Signal</keyword>
<dbReference type="InterPro" id="IPR025510">
    <property type="entry name" value="DUF4397"/>
</dbReference>